<evidence type="ECO:0000256" key="9">
    <source>
        <dbReference type="RuleBase" id="RU361216"/>
    </source>
</evidence>
<evidence type="ECO:0000313" key="11">
    <source>
        <dbReference type="EnsemblMetazoa" id="AAEL013109-PA"/>
    </source>
</evidence>
<dbReference type="InParanoid" id="A0A1S4FY63"/>
<keyword evidence="3 9" id="KW-0813">Transport</keyword>
<dbReference type="InterPro" id="IPR036458">
    <property type="entry name" value="Na:dicarbo_symporter_sf"/>
</dbReference>
<feature type="transmembrane region" description="Helical" evidence="9">
    <location>
        <begin position="12"/>
        <end position="40"/>
    </location>
</feature>
<dbReference type="Proteomes" id="UP000008820">
    <property type="component" value="Chromosome 1"/>
</dbReference>
<dbReference type="Pfam" id="PF00375">
    <property type="entry name" value="SDF"/>
    <property type="match status" value="1"/>
</dbReference>
<protein>
    <recommendedName>
        <fullName evidence="9">Amino acid transporter</fullName>
    </recommendedName>
</protein>
<dbReference type="InterPro" id="IPR050746">
    <property type="entry name" value="DAACS"/>
</dbReference>
<evidence type="ECO:0000256" key="8">
    <source>
        <dbReference type="ARBA" id="ARBA00023180"/>
    </source>
</evidence>
<dbReference type="GO" id="GO:0015175">
    <property type="term" value="F:neutral L-amino acid transmembrane transporter activity"/>
    <property type="evidence" value="ECO:0007669"/>
    <property type="project" value="TreeGrafter"/>
</dbReference>
<feature type="transmembrane region" description="Helical" evidence="9">
    <location>
        <begin position="192"/>
        <end position="212"/>
    </location>
</feature>
<keyword evidence="4 9" id="KW-0812">Transmembrane</keyword>
<reference evidence="11" key="2">
    <citation type="submission" date="2020-05" db="UniProtKB">
        <authorList>
            <consortium name="EnsemblMetazoa"/>
        </authorList>
    </citation>
    <scope>IDENTIFICATION</scope>
    <source>
        <strain evidence="11">LVP_AGWG</strain>
    </source>
</reference>
<dbReference type="OrthoDB" id="5877963at2759"/>
<feature type="region of interest" description="Disordered" evidence="10">
    <location>
        <begin position="455"/>
        <end position="474"/>
    </location>
</feature>
<accession>A0A1S4FY63</accession>
<feature type="transmembrane region" description="Helical" evidence="9">
    <location>
        <begin position="233"/>
        <end position="254"/>
    </location>
</feature>
<dbReference type="PANTHER" id="PTHR11958">
    <property type="entry name" value="SODIUM/DICARBOXYLATE SYMPORTER-RELATED"/>
    <property type="match status" value="1"/>
</dbReference>
<dbReference type="SUPFAM" id="SSF118215">
    <property type="entry name" value="Proton glutamate symport protein"/>
    <property type="match status" value="1"/>
</dbReference>
<dbReference type="GO" id="GO:0015501">
    <property type="term" value="F:glutamate:sodium symporter activity"/>
    <property type="evidence" value="ECO:0007669"/>
    <property type="project" value="TreeGrafter"/>
</dbReference>
<sequence>MARISKAALRRFLNQNLLITLTIGGVIIGIALGLGLRNIGEHGSTWTQRNVMYVNFVGDLFLRVIKAIILPLIVTSLISAVGSLETSLSKKIGGMAIVYYITTTVIAVLEGVALVITIQPGVRSGDDQLSENGSKANITTADTLLDLIRNIFPPNVVQACLQQYQTVLTPPKAHPTETDLEKWDISGRFTDGTNLIGIVAASIVFGVALSVVKNEAQILLKFVQQLSQTVMKITGWIIWLSPIGVLSLIMAKFLEMEDLADVFNKLGMYFAVVTGGIIFHGVVTLPAIYFIFTRKNPYTFLANMGQALATAFGASSSSAALPVTLKCLEEKNHIDTRITRFVIPIGTTINMDGTALYEAVAAIFIAQMRGIDMTFGKVLAVAITATAASIGTAAVPQGGLVTLVMVLDSIGLPSEDVSLIIAVDWLVNRIRAAVNVLGDCFGAGIVAHYSKKDLTNEDTDNEKSPESIAINENK</sequence>
<dbReference type="GO" id="GO:0005886">
    <property type="term" value="C:plasma membrane"/>
    <property type="evidence" value="ECO:0007669"/>
    <property type="project" value="TreeGrafter"/>
</dbReference>
<dbReference type="GO" id="GO:0005313">
    <property type="term" value="F:L-glutamate transmembrane transporter activity"/>
    <property type="evidence" value="ECO:0007669"/>
    <property type="project" value="TreeGrafter"/>
</dbReference>
<feature type="compositionally biased region" description="Basic and acidic residues" evidence="10">
    <location>
        <begin position="455"/>
        <end position="465"/>
    </location>
</feature>
<evidence type="ECO:0000256" key="5">
    <source>
        <dbReference type="ARBA" id="ARBA00022847"/>
    </source>
</evidence>
<feature type="transmembrane region" description="Helical" evidence="9">
    <location>
        <begin position="266"/>
        <end position="292"/>
    </location>
</feature>
<evidence type="ECO:0000256" key="1">
    <source>
        <dbReference type="ARBA" id="ARBA00004141"/>
    </source>
</evidence>
<dbReference type="PRINTS" id="PR00173">
    <property type="entry name" value="EDTRNSPORT"/>
</dbReference>
<proteinExistence type="inferred from homology"/>
<evidence type="ECO:0000256" key="3">
    <source>
        <dbReference type="ARBA" id="ARBA00022448"/>
    </source>
</evidence>
<evidence type="ECO:0000313" key="12">
    <source>
        <dbReference type="Proteomes" id="UP000008820"/>
    </source>
</evidence>
<dbReference type="AlphaFoldDB" id="A0A1S4FY63"/>
<feature type="transmembrane region" description="Helical" evidence="9">
    <location>
        <begin position="96"/>
        <end position="118"/>
    </location>
</feature>
<dbReference type="PANTHER" id="PTHR11958:SF63">
    <property type="entry name" value="AMINO ACID TRANSPORTER"/>
    <property type="match status" value="1"/>
</dbReference>
<dbReference type="PROSITE" id="PS00714">
    <property type="entry name" value="NA_DICARBOXYL_SYMP_2"/>
    <property type="match status" value="1"/>
</dbReference>
<reference evidence="11 12" key="1">
    <citation type="submission" date="2017-06" db="EMBL/GenBank/DDBJ databases">
        <title>Aedes aegypti genome working group (AGWG) sequencing and assembly.</title>
        <authorList>
            <consortium name="Aedes aegypti Genome Working Group (AGWG)"/>
            <person name="Matthews B.J."/>
        </authorList>
    </citation>
    <scope>NUCLEOTIDE SEQUENCE [LARGE SCALE GENOMIC DNA]</scope>
    <source>
        <strain evidence="11 12">LVP_AGWG</strain>
    </source>
</reference>
<keyword evidence="8" id="KW-0325">Glycoprotein</keyword>
<organism evidence="11 12">
    <name type="scientific">Aedes aegypti</name>
    <name type="common">Yellowfever mosquito</name>
    <name type="synonym">Culex aegypti</name>
    <dbReference type="NCBI Taxonomy" id="7159"/>
    <lineage>
        <taxon>Eukaryota</taxon>
        <taxon>Metazoa</taxon>
        <taxon>Ecdysozoa</taxon>
        <taxon>Arthropoda</taxon>
        <taxon>Hexapoda</taxon>
        <taxon>Insecta</taxon>
        <taxon>Pterygota</taxon>
        <taxon>Neoptera</taxon>
        <taxon>Endopterygota</taxon>
        <taxon>Diptera</taxon>
        <taxon>Nematocera</taxon>
        <taxon>Culicoidea</taxon>
        <taxon>Culicidae</taxon>
        <taxon>Culicinae</taxon>
        <taxon>Aedini</taxon>
        <taxon>Aedes</taxon>
        <taxon>Stegomyia</taxon>
    </lineage>
</organism>
<name>A0A1S4FY63_AEDAE</name>
<keyword evidence="6 9" id="KW-1133">Transmembrane helix</keyword>
<keyword evidence="5 9" id="KW-0769">Symport</keyword>
<comment type="similarity">
    <text evidence="2 9">Belongs to the dicarboxylate/amino acid:cation symporter (DAACS) (TC 2.A.23) family.</text>
</comment>
<evidence type="ECO:0000256" key="4">
    <source>
        <dbReference type="ARBA" id="ARBA00022692"/>
    </source>
</evidence>
<keyword evidence="12" id="KW-1185">Reference proteome</keyword>
<dbReference type="VEuPathDB" id="VectorBase:AAEL013109"/>
<keyword evidence="7 9" id="KW-0472">Membrane</keyword>
<comment type="subcellular location">
    <subcellularLocation>
        <location evidence="1 9">Membrane</location>
        <topology evidence="1 9">Multi-pass membrane protein</topology>
    </subcellularLocation>
</comment>
<dbReference type="InterPro" id="IPR001991">
    <property type="entry name" value="Na-dicarboxylate_symporter"/>
</dbReference>
<evidence type="ECO:0000256" key="7">
    <source>
        <dbReference type="ARBA" id="ARBA00023136"/>
    </source>
</evidence>
<gene>
    <name evidence="11" type="primary">5577251</name>
</gene>
<evidence type="ECO:0000256" key="6">
    <source>
        <dbReference type="ARBA" id="ARBA00022989"/>
    </source>
</evidence>
<dbReference type="Gene3D" id="1.10.3860.10">
    <property type="entry name" value="Sodium:dicarboxylate symporter"/>
    <property type="match status" value="1"/>
</dbReference>
<feature type="transmembrane region" description="Helical" evidence="9">
    <location>
        <begin position="60"/>
        <end position="84"/>
    </location>
</feature>
<evidence type="ECO:0000256" key="2">
    <source>
        <dbReference type="ARBA" id="ARBA00006148"/>
    </source>
</evidence>
<dbReference type="EnsemblMetazoa" id="AAEL013109-RA">
    <property type="protein sequence ID" value="AAEL013109-PA"/>
    <property type="gene ID" value="AAEL013109"/>
</dbReference>
<evidence type="ECO:0000256" key="10">
    <source>
        <dbReference type="SAM" id="MobiDB-lite"/>
    </source>
</evidence>
<dbReference type="InterPro" id="IPR018107">
    <property type="entry name" value="Na-dicarboxylate_symporter_CS"/>
</dbReference>